<organism evidence="1 2">
    <name type="scientific">Klebsiella pneumoniae</name>
    <dbReference type="NCBI Taxonomy" id="573"/>
    <lineage>
        <taxon>Bacteria</taxon>
        <taxon>Pseudomonadati</taxon>
        <taxon>Pseudomonadota</taxon>
        <taxon>Gammaproteobacteria</taxon>
        <taxon>Enterobacterales</taxon>
        <taxon>Enterobacteriaceae</taxon>
        <taxon>Klebsiella/Raoultella group</taxon>
        <taxon>Klebsiella</taxon>
        <taxon>Klebsiella pneumoniae complex</taxon>
    </lineage>
</organism>
<sequence length="51" mass="5542">MRSEIPFIATRVQKSDHPYTVTHNPTIAIVVLANDDRCHSPAPLMVAGSLA</sequence>
<name>A0A927HJY4_KLEPN</name>
<evidence type="ECO:0000313" key="2">
    <source>
        <dbReference type="Proteomes" id="UP000652007"/>
    </source>
</evidence>
<dbReference type="AlphaFoldDB" id="A0A927HJY4"/>
<accession>A0A927HJY4</accession>
<evidence type="ECO:0000313" key="1">
    <source>
        <dbReference type="EMBL" id="MBD3704368.1"/>
    </source>
</evidence>
<comment type="caution">
    <text evidence="1">The sequence shown here is derived from an EMBL/GenBank/DDBJ whole genome shotgun (WGS) entry which is preliminary data.</text>
</comment>
<dbReference type="Proteomes" id="UP000652007">
    <property type="component" value="Unassembled WGS sequence"/>
</dbReference>
<gene>
    <name evidence="1" type="ORF">IE990_12280</name>
</gene>
<dbReference type="EMBL" id="JACXTH010000001">
    <property type="protein sequence ID" value="MBD3704368.1"/>
    <property type="molecule type" value="Genomic_DNA"/>
</dbReference>
<protein>
    <submittedName>
        <fullName evidence="1">Uncharacterized protein</fullName>
    </submittedName>
</protein>
<reference evidence="1" key="1">
    <citation type="submission" date="2020-07" db="EMBL/GenBank/DDBJ databases">
        <title>Clinical and genomic characterization of carbapenemase-producing Enterobacterales causing secondary infections during the COVID-19 crisis at a New York City hospital.</title>
        <authorList>
            <person name="Gomez-Simmonds A."/>
            <person name="Annavajhala M.K."/>
            <person name="Uhlemann A.-C."/>
        </authorList>
    </citation>
    <scope>NUCLEOTIDE SEQUENCE</scope>
    <source>
        <strain evidence="1">NK1596</strain>
    </source>
</reference>
<proteinExistence type="predicted"/>